<evidence type="ECO:0000313" key="2">
    <source>
        <dbReference type="EMBL" id="QKV20369.1"/>
    </source>
</evidence>
<dbReference type="EMBL" id="CP054836">
    <property type="protein sequence ID" value="QKV20369.1"/>
    <property type="molecule type" value="Genomic_DNA"/>
</dbReference>
<name>A0A6N1VMD5_9HYPH</name>
<feature type="transmembrane region" description="Helical" evidence="1">
    <location>
        <begin position="34"/>
        <end position="54"/>
    </location>
</feature>
<accession>A0A6N1VMD5</accession>
<protein>
    <recommendedName>
        <fullName evidence="4">CTP synthetase</fullName>
    </recommendedName>
</protein>
<sequence>MFALFLAAYLLTAPTLMGIVVIMLLTADLFSAQHIAIAAVAGAAIGVPVAWLVARKLEHIFDVKRN</sequence>
<organism evidence="2 3">
    <name type="scientific">Oricola thermophila</name>
    <dbReference type="NCBI Taxonomy" id="2742145"/>
    <lineage>
        <taxon>Bacteria</taxon>
        <taxon>Pseudomonadati</taxon>
        <taxon>Pseudomonadota</taxon>
        <taxon>Alphaproteobacteria</taxon>
        <taxon>Hyphomicrobiales</taxon>
        <taxon>Ahrensiaceae</taxon>
        <taxon>Oricola</taxon>
    </lineage>
</organism>
<evidence type="ECO:0008006" key="4">
    <source>
        <dbReference type="Google" id="ProtNLM"/>
    </source>
</evidence>
<gene>
    <name evidence="2" type="ORF">HTY61_18895</name>
</gene>
<keyword evidence="1" id="KW-0472">Membrane</keyword>
<dbReference type="KEGG" id="orm:HTY61_18895"/>
<keyword evidence="1" id="KW-0812">Transmembrane</keyword>
<reference evidence="2 3" key="1">
    <citation type="submission" date="2020-06" db="EMBL/GenBank/DDBJ databases">
        <title>Oricola thermophila sp. nov. isolated from a tidal sediments.</title>
        <authorList>
            <person name="Kwon K.K."/>
            <person name="Yang S.-H."/>
            <person name="Park M.-J."/>
        </authorList>
    </citation>
    <scope>NUCLEOTIDE SEQUENCE [LARGE SCALE GENOMIC DNA]</scope>
    <source>
        <strain evidence="2 3">MEBiC13590</strain>
    </source>
</reference>
<keyword evidence="3" id="KW-1185">Reference proteome</keyword>
<keyword evidence="1" id="KW-1133">Transmembrane helix</keyword>
<dbReference type="AlphaFoldDB" id="A0A6N1VMD5"/>
<proteinExistence type="predicted"/>
<dbReference type="Proteomes" id="UP000509367">
    <property type="component" value="Chromosome"/>
</dbReference>
<evidence type="ECO:0000313" key="3">
    <source>
        <dbReference type="Proteomes" id="UP000509367"/>
    </source>
</evidence>
<evidence type="ECO:0000256" key="1">
    <source>
        <dbReference type="SAM" id="Phobius"/>
    </source>
</evidence>
<dbReference type="RefSeq" id="WP_175278260.1">
    <property type="nucleotide sequence ID" value="NZ_CP054836.1"/>
</dbReference>